<name>A0ACA9QK21_9GLOM</name>
<dbReference type="Proteomes" id="UP000789920">
    <property type="component" value="Unassembled WGS sequence"/>
</dbReference>
<reference evidence="1" key="1">
    <citation type="submission" date="2021-06" db="EMBL/GenBank/DDBJ databases">
        <authorList>
            <person name="Kallberg Y."/>
            <person name="Tangrot J."/>
            <person name="Rosling A."/>
        </authorList>
    </citation>
    <scope>NUCLEOTIDE SEQUENCE</scope>
    <source>
        <strain evidence="1">MA461A</strain>
    </source>
</reference>
<protein>
    <submittedName>
        <fullName evidence="1">23161_t:CDS:1</fullName>
    </submittedName>
</protein>
<keyword evidence="2" id="KW-1185">Reference proteome</keyword>
<proteinExistence type="predicted"/>
<comment type="caution">
    <text evidence="1">The sequence shown here is derived from an EMBL/GenBank/DDBJ whole genome shotgun (WGS) entry which is preliminary data.</text>
</comment>
<organism evidence="1 2">
    <name type="scientific">Racocetra persica</name>
    <dbReference type="NCBI Taxonomy" id="160502"/>
    <lineage>
        <taxon>Eukaryota</taxon>
        <taxon>Fungi</taxon>
        <taxon>Fungi incertae sedis</taxon>
        <taxon>Mucoromycota</taxon>
        <taxon>Glomeromycotina</taxon>
        <taxon>Glomeromycetes</taxon>
        <taxon>Diversisporales</taxon>
        <taxon>Gigasporaceae</taxon>
        <taxon>Racocetra</taxon>
    </lineage>
</organism>
<sequence length="67" mass="7917">GGNRKESIYVMLSRIQRLKDLMILQPFNQSKLNMSMDSDLKRELERLEKLSKITEQLITWPDATSYD</sequence>
<feature type="non-terminal residue" evidence="1">
    <location>
        <position position="1"/>
    </location>
</feature>
<evidence type="ECO:0000313" key="2">
    <source>
        <dbReference type="Proteomes" id="UP000789920"/>
    </source>
</evidence>
<accession>A0ACA9QK21</accession>
<dbReference type="EMBL" id="CAJVQC010032698">
    <property type="protein sequence ID" value="CAG8751820.1"/>
    <property type="molecule type" value="Genomic_DNA"/>
</dbReference>
<gene>
    <name evidence="1" type="ORF">RPERSI_LOCUS14264</name>
</gene>
<evidence type="ECO:0000313" key="1">
    <source>
        <dbReference type="EMBL" id="CAG8751820.1"/>
    </source>
</evidence>